<evidence type="ECO:0008006" key="3">
    <source>
        <dbReference type="Google" id="ProtNLM"/>
    </source>
</evidence>
<dbReference type="AlphaFoldDB" id="A0A7G5ECF0"/>
<dbReference type="Proteomes" id="UP000515240">
    <property type="component" value="Chromosome"/>
</dbReference>
<keyword evidence="2" id="KW-1185">Reference proteome</keyword>
<dbReference type="SUPFAM" id="SSF88713">
    <property type="entry name" value="Glycoside hydrolase/deacetylase"/>
    <property type="match status" value="1"/>
</dbReference>
<dbReference type="GO" id="GO:0005975">
    <property type="term" value="P:carbohydrate metabolic process"/>
    <property type="evidence" value="ECO:0007669"/>
    <property type="project" value="InterPro"/>
</dbReference>
<sequence length="630" mass="69750">MNKLLRWKKWLAATAVVLCVLAVIAWHQSRSVKATQHYATISLLIPDSMSADAPEVEIWREAARERGVLLTPLGITEWMRGMNYGAPAAQQAVILPDTFHRNISDAAVQTLIDMVHAGGQAMVVQDGGMLDERGYYSKGSSRLSQMLGVRYGDYDSYKDQLSDYEEIRGAPSTMELLGIPPGRYLDAKAAAKLTAIDPEELAVDEPAFPSFIAGYTKDSQRFTVLKTDRPKGGPRILLQSSNGDVVASLNRWGKGQALFVNLPLTYLLERTDGIFLHGFLSYFAQQVVERPALLAAPDGIGALVLNWHNDDGKAIGFLHELQEAGIFDHGHQSLHFTAGPDVNTQGDGLGMDLDDNNDAQQMIQKLLSQGHSIGNHGGWIHNYFGNNASDDNADDFMPFLDLNNASVTKANCGKQPTEYSAPNGNTPLWTYDWMVEHGVQAFYTVANVGMPPTRLWLGKRQINQPWSFPVLTYGQVASAEEASFQKMPVAEFGQWLQQVARFIEQTRSVRLSYFHPIGAVDYLPAVKDYIDSVQACADRKQCQFISMTEAADFLSRRDQVQWSLQAQGDDDLLTASHPQSLASMAWTLPKTKYAAVRVRAGEAEVQGTDDAWLVRVRGGKELSLELRRQP</sequence>
<evidence type="ECO:0000313" key="1">
    <source>
        <dbReference type="EMBL" id="QMV71675.1"/>
    </source>
</evidence>
<dbReference type="SUPFAM" id="SSF52317">
    <property type="entry name" value="Class I glutamine amidotransferase-like"/>
    <property type="match status" value="1"/>
</dbReference>
<dbReference type="KEGG" id="cpis:HS961_01825"/>
<organism evidence="1 2">
    <name type="scientific">Comamonas piscis</name>
    <dbReference type="NCBI Taxonomy" id="1562974"/>
    <lineage>
        <taxon>Bacteria</taxon>
        <taxon>Pseudomonadati</taxon>
        <taxon>Pseudomonadota</taxon>
        <taxon>Betaproteobacteria</taxon>
        <taxon>Burkholderiales</taxon>
        <taxon>Comamonadaceae</taxon>
        <taxon>Comamonas</taxon>
    </lineage>
</organism>
<protein>
    <recommendedName>
        <fullName evidence="3">Polysaccharide deacetylase family protein</fullName>
    </recommendedName>
</protein>
<reference evidence="1 2" key="1">
    <citation type="journal article" date="2020" name="G3 (Bethesda)">
        <title>CeMbio - The Caenorhabditis elegans Microbiome Resource.</title>
        <authorList>
            <person name="Dirksen P."/>
            <person name="Assie A."/>
            <person name="Zimmermann J."/>
            <person name="Zhang F."/>
            <person name="Tietje A.M."/>
            <person name="Marsh S.A."/>
            <person name="Felix M.A."/>
            <person name="Shapira M."/>
            <person name="Kaleta C."/>
            <person name="Schulenburg H."/>
            <person name="Samuel B."/>
        </authorList>
    </citation>
    <scope>NUCLEOTIDE SEQUENCE [LARGE SCALE GENOMIC DNA]</scope>
    <source>
        <strain evidence="1 2">BIGb0172</strain>
    </source>
</reference>
<dbReference type="InterPro" id="IPR011330">
    <property type="entry name" value="Glyco_hydro/deAcase_b/a-brl"/>
</dbReference>
<name>A0A7G5ECF0_9BURK</name>
<evidence type="ECO:0000313" key="2">
    <source>
        <dbReference type="Proteomes" id="UP000515240"/>
    </source>
</evidence>
<dbReference type="InterPro" id="IPR029062">
    <property type="entry name" value="Class_I_gatase-like"/>
</dbReference>
<accession>A0A7G5ECF0</accession>
<dbReference type="Gene3D" id="3.20.20.370">
    <property type="entry name" value="Glycoside hydrolase/deacetylase"/>
    <property type="match status" value="1"/>
</dbReference>
<dbReference type="EMBL" id="CP058554">
    <property type="protein sequence ID" value="QMV71675.1"/>
    <property type="molecule type" value="Genomic_DNA"/>
</dbReference>
<proteinExistence type="predicted"/>
<dbReference type="RefSeq" id="WP_182326109.1">
    <property type="nucleotide sequence ID" value="NZ_CP058554.1"/>
</dbReference>
<gene>
    <name evidence="1" type="ORF">HS961_01825</name>
</gene>
<dbReference type="Gene3D" id="3.40.50.880">
    <property type="match status" value="1"/>
</dbReference>